<evidence type="ECO:0000313" key="2">
    <source>
        <dbReference type="Proteomes" id="UP000282515"/>
    </source>
</evidence>
<proteinExistence type="predicted"/>
<protein>
    <submittedName>
        <fullName evidence="1">Uncharacterized protein</fullName>
    </submittedName>
</protein>
<accession>A0A3L8PKX1</accession>
<gene>
    <name evidence="1" type="ORF">D9V41_08725</name>
</gene>
<keyword evidence="2" id="KW-1185">Reference proteome</keyword>
<dbReference type="EMBL" id="RDBF01000005">
    <property type="protein sequence ID" value="RLV55971.1"/>
    <property type="molecule type" value="Genomic_DNA"/>
</dbReference>
<sequence length="227" mass="24725">MAGNIGFDVARPSATRTQHAVRLLVLMSRCGSPPTEVDPPGMVSVVRSELRLQATDFWLRNPDYLADELITLVESGAVDKSYVKVARKLLHDPEPDLRYYPMPKWLHGAYEPLDDAFSLLETYGLASAVRRGTPGQNVSQTQFFLTATGAAAAAELAKDPVLGWYAKQVELVALIAGDDVGSRLKERQYLQATYANAELGLNIASIADRVRERLAGHATGDEAEGGR</sequence>
<reference evidence="1 2" key="1">
    <citation type="submission" date="2018-10" db="EMBL/GenBank/DDBJ databases">
        <title>Aeromicrobium sp. 9W16Y-2 whole genome shotgun sequence.</title>
        <authorList>
            <person name="Li F."/>
        </authorList>
    </citation>
    <scope>NUCLEOTIDE SEQUENCE [LARGE SCALE GENOMIC DNA]</scope>
    <source>
        <strain evidence="1 2">9W16Y-2</strain>
    </source>
</reference>
<organism evidence="1 2">
    <name type="scientific">Aeromicrobium phragmitis</name>
    <dbReference type="NCBI Taxonomy" id="2478914"/>
    <lineage>
        <taxon>Bacteria</taxon>
        <taxon>Bacillati</taxon>
        <taxon>Actinomycetota</taxon>
        <taxon>Actinomycetes</taxon>
        <taxon>Propionibacteriales</taxon>
        <taxon>Nocardioidaceae</taxon>
        <taxon>Aeromicrobium</taxon>
    </lineage>
</organism>
<comment type="caution">
    <text evidence="1">The sequence shown here is derived from an EMBL/GenBank/DDBJ whole genome shotgun (WGS) entry which is preliminary data.</text>
</comment>
<evidence type="ECO:0000313" key="1">
    <source>
        <dbReference type="EMBL" id="RLV55971.1"/>
    </source>
</evidence>
<dbReference type="AlphaFoldDB" id="A0A3L8PKX1"/>
<name>A0A3L8PKX1_9ACTN</name>
<dbReference type="Proteomes" id="UP000282515">
    <property type="component" value="Unassembled WGS sequence"/>
</dbReference>